<reference evidence="3" key="1">
    <citation type="submission" date="2012-12" db="EMBL/GenBank/DDBJ databases">
        <authorList>
            <person name="Hellsten U."/>
            <person name="Grimwood J."/>
            <person name="Chapman J.A."/>
            <person name="Shapiro H."/>
            <person name="Aerts A."/>
            <person name="Otillar R.P."/>
            <person name="Terry A.Y."/>
            <person name="Boore J.L."/>
            <person name="Simakov O."/>
            <person name="Marletaz F."/>
            <person name="Cho S.-J."/>
            <person name="Edsinger-Gonzales E."/>
            <person name="Havlak P."/>
            <person name="Kuo D.-H."/>
            <person name="Larsson T."/>
            <person name="Lv J."/>
            <person name="Arendt D."/>
            <person name="Savage R."/>
            <person name="Osoegawa K."/>
            <person name="de Jong P."/>
            <person name="Lindberg D.R."/>
            <person name="Seaver E.C."/>
            <person name="Weisblat D.A."/>
            <person name="Putnam N.H."/>
            <person name="Grigoriev I.V."/>
            <person name="Rokhsar D.S."/>
        </authorList>
    </citation>
    <scope>NUCLEOTIDE SEQUENCE</scope>
    <source>
        <strain evidence="3">I ESC-2004</strain>
    </source>
</reference>
<evidence type="ECO:0008006" key="4">
    <source>
        <dbReference type="Google" id="ProtNLM"/>
    </source>
</evidence>
<dbReference type="AlphaFoldDB" id="R7U696"/>
<dbReference type="Proteomes" id="UP000014760">
    <property type="component" value="Unassembled WGS sequence"/>
</dbReference>
<evidence type="ECO:0000313" key="3">
    <source>
        <dbReference type="Proteomes" id="UP000014760"/>
    </source>
</evidence>
<reference evidence="1 3" key="2">
    <citation type="journal article" date="2013" name="Nature">
        <title>Insights into bilaterian evolution from three spiralian genomes.</title>
        <authorList>
            <person name="Simakov O."/>
            <person name="Marletaz F."/>
            <person name="Cho S.J."/>
            <person name="Edsinger-Gonzales E."/>
            <person name="Havlak P."/>
            <person name="Hellsten U."/>
            <person name="Kuo D.H."/>
            <person name="Larsson T."/>
            <person name="Lv J."/>
            <person name="Arendt D."/>
            <person name="Savage R."/>
            <person name="Osoegawa K."/>
            <person name="de Jong P."/>
            <person name="Grimwood J."/>
            <person name="Chapman J.A."/>
            <person name="Shapiro H."/>
            <person name="Aerts A."/>
            <person name="Otillar R.P."/>
            <person name="Terry A.Y."/>
            <person name="Boore J.L."/>
            <person name="Grigoriev I.V."/>
            <person name="Lindberg D.R."/>
            <person name="Seaver E.C."/>
            <person name="Weisblat D.A."/>
            <person name="Putnam N.H."/>
            <person name="Rokhsar D.S."/>
        </authorList>
    </citation>
    <scope>NUCLEOTIDE SEQUENCE</scope>
    <source>
        <strain evidence="1 3">I ESC-2004</strain>
    </source>
</reference>
<dbReference type="Gene3D" id="3.30.420.10">
    <property type="entry name" value="Ribonuclease H-like superfamily/Ribonuclease H"/>
    <property type="match status" value="1"/>
</dbReference>
<accession>R7U696</accession>
<gene>
    <name evidence="1" type="ORF">CAPTEDRAFT_202396</name>
</gene>
<dbReference type="HOGENOM" id="CLU_033666_12_1_1"/>
<dbReference type="EMBL" id="AMQN01046693">
    <property type="status" value="NOT_ANNOTATED_CDS"/>
    <property type="molecule type" value="Genomic_DNA"/>
</dbReference>
<reference evidence="2" key="3">
    <citation type="submission" date="2015-06" db="UniProtKB">
        <authorList>
            <consortium name="EnsemblMetazoa"/>
        </authorList>
    </citation>
    <scope>IDENTIFICATION</scope>
</reference>
<protein>
    <recommendedName>
        <fullName evidence="4">Tc1-like transposase DDE domain-containing protein</fullName>
    </recommendedName>
</protein>
<evidence type="ECO:0000313" key="1">
    <source>
        <dbReference type="EMBL" id="ELU01636.1"/>
    </source>
</evidence>
<dbReference type="GO" id="GO:0003676">
    <property type="term" value="F:nucleic acid binding"/>
    <property type="evidence" value="ECO:0007669"/>
    <property type="project" value="InterPro"/>
</dbReference>
<organism evidence="1">
    <name type="scientific">Capitella teleta</name>
    <name type="common">Polychaete worm</name>
    <dbReference type="NCBI Taxonomy" id="283909"/>
    <lineage>
        <taxon>Eukaryota</taxon>
        <taxon>Metazoa</taxon>
        <taxon>Spiralia</taxon>
        <taxon>Lophotrochozoa</taxon>
        <taxon>Annelida</taxon>
        <taxon>Polychaeta</taxon>
        <taxon>Sedentaria</taxon>
        <taxon>Scolecida</taxon>
        <taxon>Capitellidae</taxon>
        <taxon>Capitella</taxon>
    </lineage>
</organism>
<dbReference type="InterPro" id="IPR036397">
    <property type="entry name" value="RNaseH_sf"/>
</dbReference>
<keyword evidence="3" id="KW-1185">Reference proteome</keyword>
<dbReference type="OMA" id="KEWYQLI"/>
<dbReference type="EnsemblMetazoa" id="CapteT202396">
    <property type="protein sequence ID" value="CapteP202396"/>
    <property type="gene ID" value="CapteG202396"/>
</dbReference>
<sequence length="130" mass="14937">MKHPPSQMIWGGITSKGTAGLHFLPPKVTMNGERYKNMLRDGLKKQMKEKKCSIFMQDGNSPDLNPIENLWSYMKDKVAEKRPSNAQDLRSVIEKIWRDNITPDYCDALIRSMPRRIQSVLSSKGGHTKY</sequence>
<name>R7U696_CAPTE</name>
<proteinExistence type="predicted"/>
<dbReference type="EMBL" id="KB304848">
    <property type="protein sequence ID" value="ELU01636.1"/>
    <property type="molecule type" value="Genomic_DNA"/>
</dbReference>
<evidence type="ECO:0000313" key="2">
    <source>
        <dbReference type="EnsemblMetazoa" id="CapteP202396"/>
    </source>
</evidence>
<dbReference type="OrthoDB" id="6246393at2759"/>
<dbReference type="STRING" id="283909.R7U696"/>